<sequence>MTQQWYLAQAGRLRMSGRVMLLAVTSSAVLAFTPYWPSVAESDQGVPPHSVSAANRVDPDDPTVLQPMNEDIFDSFCKDRIGEAGAALATDRQPADAYSLRCQEDDGTLYPSNEVTDWGDVNRMMEDACGWKIQENARYIGRVTNLYKTFSGWQCARYEGNAGAPDFEKWCQSTQQFPQLVNRGRASSRYPAYRWACARQGGGGRQLSISVDEVCQQQYGENTLAELDNPYGRKYDDAWSCFYYGS</sequence>
<evidence type="ECO:0008006" key="3">
    <source>
        <dbReference type="Google" id="ProtNLM"/>
    </source>
</evidence>
<evidence type="ECO:0000313" key="2">
    <source>
        <dbReference type="Proteomes" id="UP001234216"/>
    </source>
</evidence>
<dbReference type="Proteomes" id="UP001234216">
    <property type="component" value="Unassembled WGS sequence"/>
</dbReference>
<dbReference type="EMBL" id="JAUSZV010000001">
    <property type="protein sequence ID" value="MDQ0904049.1"/>
    <property type="molecule type" value="Genomic_DNA"/>
</dbReference>
<name>A0AAW8F2N6_9ACTN</name>
<organism evidence="1 2">
    <name type="scientific">Streptomyces canus</name>
    <dbReference type="NCBI Taxonomy" id="58343"/>
    <lineage>
        <taxon>Bacteria</taxon>
        <taxon>Bacillati</taxon>
        <taxon>Actinomycetota</taxon>
        <taxon>Actinomycetes</taxon>
        <taxon>Kitasatosporales</taxon>
        <taxon>Streptomycetaceae</taxon>
        <taxon>Streptomyces</taxon>
        <taxon>Streptomyces aurantiacus group</taxon>
    </lineage>
</organism>
<accession>A0AAW8F2N6</accession>
<reference evidence="1" key="1">
    <citation type="submission" date="2023-07" db="EMBL/GenBank/DDBJ databases">
        <title>Comparative genomics of wheat-associated soil bacteria to identify genetic determinants of phenazine resistance.</title>
        <authorList>
            <person name="Mouncey N."/>
        </authorList>
    </citation>
    <scope>NUCLEOTIDE SEQUENCE</scope>
    <source>
        <strain evidence="1">V4I22</strain>
    </source>
</reference>
<gene>
    <name evidence="1" type="ORF">QFZ22_000034</name>
</gene>
<evidence type="ECO:0000313" key="1">
    <source>
        <dbReference type="EMBL" id="MDQ0904049.1"/>
    </source>
</evidence>
<dbReference type="AlphaFoldDB" id="A0AAW8F2N6"/>
<comment type="caution">
    <text evidence="1">The sequence shown here is derived from an EMBL/GenBank/DDBJ whole genome shotgun (WGS) entry which is preliminary data.</text>
</comment>
<proteinExistence type="predicted"/>
<protein>
    <recommendedName>
        <fullName evidence="3">Ricin B lectin domain-containing protein</fullName>
    </recommendedName>
</protein>